<gene>
    <name evidence="1" type="ORF">GCM10022223_02160</name>
</gene>
<sequence>MEVKIGVRDIPRDIVLESDDSAESVANAVEAAISGGSLLRLKDDKGRTIVVPGNLIGYVEIGAEETRRVGFGTI</sequence>
<dbReference type="Pfam" id="PF11305">
    <property type="entry name" value="DUF3107"/>
    <property type="match status" value="1"/>
</dbReference>
<dbReference type="EMBL" id="BAAAZO010000001">
    <property type="protein sequence ID" value="GAA3591182.1"/>
    <property type="molecule type" value="Genomic_DNA"/>
</dbReference>
<organism evidence="1 2">
    <name type="scientific">Kineosporia mesophila</name>
    <dbReference type="NCBI Taxonomy" id="566012"/>
    <lineage>
        <taxon>Bacteria</taxon>
        <taxon>Bacillati</taxon>
        <taxon>Actinomycetota</taxon>
        <taxon>Actinomycetes</taxon>
        <taxon>Kineosporiales</taxon>
        <taxon>Kineosporiaceae</taxon>
        <taxon>Kineosporia</taxon>
    </lineage>
</organism>
<keyword evidence="2" id="KW-1185">Reference proteome</keyword>
<protein>
    <submittedName>
        <fullName evidence="1">DUF3107 domain-containing protein</fullName>
    </submittedName>
</protein>
<comment type="caution">
    <text evidence="1">The sequence shown here is derived from an EMBL/GenBank/DDBJ whole genome shotgun (WGS) entry which is preliminary data.</text>
</comment>
<accession>A0ABP6YVH4</accession>
<proteinExistence type="predicted"/>
<reference evidence="2" key="1">
    <citation type="journal article" date="2019" name="Int. J. Syst. Evol. Microbiol.">
        <title>The Global Catalogue of Microorganisms (GCM) 10K type strain sequencing project: providing services to taxonomists for standard genome sequencing and annotation.</title>
        <authorList>
            <consortium name="The Broad Institute Genomics Platform"/>
            <consortium name="The Broad Institute Genome Sequencing Center for Infectious Disease"/>
            <person name="Wu L."/>
            <person name="Ma J."/>
        </authorList>
    </citation>
    <scope>NUCLEOTIDE SEQUENCE [LARGE SCALE GENOMIC DNA]</scope>
    <source>
        <strain evidence="2">JCM 16902</strain>
    </source>
</reference>
<evidence type="ECO:0000313" key="2">
    <source>
        <dbReference type="Proteomes" id="UP001501074"/>
    </source>
</evidence>
<name>A0ABP6YVH4_9ACTN</name>
<evidence type="ECO:0000313" key="1">
    <source>
        <dbReference type="EMBL" id="GAA3591182.1"/>
    </source>
</evidence>
<dbReference type="RefSeq" id="WP_231484857.1">
    <property type="nucleotide sequence ID" value="NZ_BAAAZO010000001.1"/>
</dbReference>
<dbReference type="Proteomes" id="UP001501074">
    <property type="component" value="Unassembled WGS sequence"/>
</dbReference>
<dbReference type="InterPro" id="IPR021456">
    <property type="entry name" value="DUF3107"/>
</dbReference>